<dbReference type="PANTHER" id="PTHR34125:SF2">
    <property type="entry name" value="TRANSMEMBRANE PROTEIN"/>
    <property type="match status" value="1"/>
</dbReference>
<comment type="caution">
    <text evidence="3">The sequence shown here is derived from an EMBL/GenBank/DDBJ whole genome shotgun (WGS) entry which is preliminary data.</text>
</comment>
<keyword evidence="2" id="KW-0812">Transmembrane</keyword>
<feature type="transmembrane region" description="Helical" evidence="2">
    <location>
        <begin position="40"/>
        <end position="59"/>
    </location>
</feature>
<keyword evidence="2" id="KW-1133">Transmembrane helix</keyword>
<reference evidence="3 4" key="1">
    <citation type="journal article" date="2023" name="Hortic Res">
        <title>Pangenome of water caltrop reveals structural variations and asymmetric subgenome divergence after allopolyploidization.</title>
        <authorList>
            <person name="Zhang X."/>
            <person name="Chen Y."/>
            <person name="Wang L."/>
            <person name="Yuan Y."/>
            <person name="Fang M."/>
            <person name="Shi L."/>
            <person name="Lu R."/>
            <person name="Comes H.P."/>
            <person name="Ma Y."/>
            <person name="Chen Y."/>
            <person name="Huang G."/>
            <person name="Zhou Y."/>
            <person name="Zheng Z."/>
            <person name="Qiu Y."/>
        </authorList>
    </citation>
    <scope>NUCLEOTIDE SEQUENCE [LARGE SCALE GENOMIC DNA]</scope>
    <source>
        <tissue evidence="3">Roots</tissue>
    </source>
</reference>
<dbReference type="Proteomes" id="UP001345219">
    <property type="component" value="Chromosome 3"/>
</dbReference>
<name>A0AAN7QH15_9MYRT</name>
<dbReference type="AlphaFoldDB" id="A0AAN7QH15"/>
<evidence type="ECO:0000256" key="2">
    <source>
        <dbReference type="SAM" id="Phobius"/>
    </source>
</evidence>
<dbReference type="PANTHER" id="PTHR34125">
    <property type="entry name" value="OS01G0762900 PROTEIN"/>
    <property type="match status" value="1"/>
</dbReference>
<feature type="region of interest" description="Disordered" evidence="1">
    <location>
        <begin position="79"/>
        <end position="124"/>
    </location>
</feature>
<protein>
    <submittedName>
        <fullName evidence="3">Uncharacterized protein</fullName>
    </submittedName>
</protein>
<proteinExistence type="predicted"/>
<keyword evidence="4" id="KW-1185">Reference proteome</keyword>
<sequence>MAILAALIKYRLHLLFAVGFSSALLGLVLLAPSFLTLLAYFWPLFLSTAFFIVSVVFFVKSSPPPFDKAGEDLLDYVTGDPDPSIVESIHSLGTEEQDPHQPIENLDADEQDPGKASTSMDDTY</sequence>
<evidence type="ECO:0000313" key="3">
    <source>
        <dbReference type="EMBL" id="KAK4767791.1"/>
    </source>
</evidence>
<dbReference type="EMBL" id="JAXIOK010000006">
    <property type="protein sequence ID" value="KAK4767791.1"/>
    <property type="molecule type" value="Genomic_DNA"/>
</dbReference>
<organism evidence="3 4">
    <name type="scientific">Trapa incisa</name>
    <dbReference type="NCBI Taxonomy" id="236973"/>
    <lineage>
        <taxon>Eukaryota</taxon>
        <taxon>Viridiplantae</taxon>
        <taxon>Streptophyta</taxon>
        <taxon>Embryophyta</taxon>
        <taxon>Tracheophyta</taxon>
        <taxon>Spermatophyta</taxon>
        <taxon>Magnoliopsida</taxon>
        <taxon>eudicotyledons</taxon>
        <taxon>Gunneridae</taxon>
        <taxon>Pentapetalae</taxon>
        <taxon>rosids</taxon>
        <taxon>malvids</taxon>
        <taxon>Myrtales</taxon>
        <taxon>Lythraceae</taxon>
        <taxon>Trapa</taxon>
    </lineage>
</organism>
<keyword evidence="2" id="KW-0472">Membrane</keyword>
<evidence type="ECO:0000256" key="1">
    <source>
        <dbReference type="SAM" id="MobiDB-lite"/>
    </source>
</evidence>
<gene>
    <name evidence="3" type="ORF">SAY87_002932</name>
</gene>
<evidence type="ECO:0000313" key="4">
    <source>
        <dbReference type="Proteomes" id="UP001345219"/>
    </source>
</evidence>
<accession>A0AAN7QH15</accession>
<feature type="transmembrane region" description="Helical" evidence="2">
    <location>
        <begin position="12"/>
        <end position="34"/>
    </location>
</feature>